<dbReference type="Pfam" id="PF16026">
    <property type="entry name" value="MIEAP"/>
    <property type="match status" value="2"/>
</dbReference>
<keyword evidence="7" id="KW-1000">Mitochondrion outer membrane</keyword>
<evidence type="ECO:0000256" key="9">
    <source>
        <dbReference type="ARBA" id="ARBA00023121"/>
    </source>
</evidence>
<dbReference type="GO" id="GO:0008289">
    <property type="term" value="F:lipid binding"/>
    <property type="evidence" value="ECO:0007669"/>
    <property type="project" value="UniProtKB-KW"/>
</dbReference>
<dbReference type="PANTHER" id="PTHR21771:SF0">
    <property type="entry name" value="MITOCHONDRIA-EATING PROTEIN"/>
    <property type="match status" value="1"/>
</dbReference>
<name>A0A8S3VEV3_MYTED</name>
<sequence>MAKLFKRLRSGGKESLKERLHELEKKLQTQEEWYSRLEKKNKDLYEENTILKRDKDDLLRRLSKIAGDNMTKGNPGIADLSDLNRPTKLGEKWTSLYTDEWADAYEELRHDAQRNQPKTIERQLLDIVALCYKKCHEIAEDQIQKARFSMNGFEHYIIDDSPIERNRTMISPTSTRPTRLGEMFIDEVLSNYKTRRKHDTDWIQSVQRKLVFHISQKGIQLPKVLDFTRKCAELCWFMCVNEPPLVLEYENIEGNPIDRSKFNLYDRNGSVAEYVVWPALLLHKHGPILAKGAVQPLQLYNSPTVYKPTPTPPAHESRIRVMSKTLRGPTPNSHRDHESRGYSSRIPDKHYSSMRLDRLSKSSGNAREPQRQGIIYYNEKANMILNDRVSPHFHGQQSSSYNFANAKEITVHQTPRSRVSNFDDRILIGRNKTSMVVQHAAKPDFAKAVYGPQKIFVANQTALVCHCKMGNDWSMSREHRDPMMESVRAKWYSDNDTRIVVDNFVAEQKKLKVDIGQLKENEKKVQEANRSIHATFNECLAEQERLKKELSALKHDNMVLGKQLDAKQQKNQELTKDNNILSNEKENALSRLSKIAGIQLTKGNSDITDLSDANRPTKLAEKWSSLYTDEWSDAFDDFQTIMKNENSAIEKELCSIVQKCFNICQEIEKKQMADIKTHVWDIACCLHRQPDQLVSATKTSQYHNVVKDNPKKPTATMTPNNGMDNEKLQSILKCMEELIEIVHERRKYDKNLLECVKQEALRELEQYNKMGSQSKIMKFVDRCTEICWSMVIKEPPMALVFNEMEGTAIDKNMFSVYTKSGPFYRLRGTVQGKENNTIKTEIEISNGTDDITEKKMDSQNVIAETGDENLKYIPPDEHSPDGHVIEEDGKACH</sequence>
<comment type="subcellular location">
    <subcellularLocation>
        <location evidence="3">Cytoplasm</location>
    </subcellularLocation>
    <subcellularLocation>
        <location evidence="2">Mitochondrion matrix</location>
    </subcellularLocation>
    <subcellularLocation>
        <location evidence="1">Mitochondrion outer membrane</location>
    </subcellularLocation>
</comment>
<evidence type="ECO:0000256" key="8">
    <source>
        <dbReference type="ARBA" id="ARBA00023054"/>
    </source>
</evidence>
<evidence type="ECO:0000256" key="13">
    <source>
        <dbReference type="SAM" id="Coils"/>
    </source>
</evidence>
<accession>A0A8S3VEV3</accession>
<evidence type="ECO:0000256" key="6">
    <source>
        <dbReference type="ARBA" id="ARBA00022490"/>
    </source>
</evidence>
<reference evidence="16" key="1">
    <citation type="submission" date="2021-03" db="EMBL/GenBank/DDBJ databases">
        <authorList>
            <person name="Bekaert M."/>
        </authorList>
    </citation>
    <scope>NUCLEOTIDE SEQUENCE</scope>
</reference>
<dbReference type="OrthoDB" id="6076179at2759"/>
<organism evidence="16 17">
    <name type="scientific">Mytilus edulis</name>
    <name type="common">Blue mussel</name>
    <dbReference type="NCBI Taxonomy" id="6550"/>
    <lineage>
        <taxon>Eukaryota</taxon>
        <taxon>Metazoa</taxon>
        <taxon>Spiralia</taxon>
        <taxon>Lophotrochozoa</taxon>
        <taxon>Mollusca</taxon>
        <taxon>Bivalvia</taxon>
        <taxon>Autobranchia</taxon>
        <taxon>Pteriomorphia</taxon>
        <taxon>Mytilida</taxon>
        <taxon>Mytiloidea</taxon>
        <taxon>Mytilidae</taxon>
        <taxon>Mytilinae</taxon>
        <taxon>Mytilus</taxon>
    </lineage>
</organism>
<dbReference type="EMBL" id="CAJPWZ010003306">
    <property type="protein sequence ID" value="CAG2256479.1"/>
    <property type="molecule type" value="Genomic_DNA"/>
</dbReference>
<dbReference type="Proteomes" id="UP000683360">
    <property type="component" value="Unassembled WGS sequence"/>
</dbReference>
<evidence type="ECO:0000256" key="4">
    <source>
        <dbReference type="ARBA" id="ARBA00008233"/>
    </source>
</evidence>
<dbReference type="InterPro" id="IPR026169">
    <property type="entry name" value="MIEAP"/>
</dbReference>
<dbReference type="InterPro" id="IPR031981">
    <property type="entry name" value="MIEAP_C"/>
</dbReference>
<keyword evidence="17" id="KW-1185">Reference proteome</keyword>
<evidence type="ECO:0000313" key="16">
    <source>
        <dbReference type="EMBL" id="CAG2256479.1"/>
    </source>
</evidence>
<evidence type="ECO:0000256" key="1">
    <source>
        <dbReference type="ARBA" id="ARBA00004294"/>
    </source>
</evidence>
<feature type="region of interest" description="Disordered" evidence="14">
    <location>
        <begin position="325"/>
        <end position="370"/>
    </location>
</feature>
<keyword evidence="11" id="KW-0472">Membrane</keyword>
<keyword evidence="9" id="KW-0446">Lipid-binding</keyword>
<evidence type="ECO:0000256" key="7">
    <source>
        <dbReference type="ARBA" id="ARBA00022787"/>
    </source>
</evidence>
<evidence type="ECO:0000256" key="14">
    <source>
        <dbReference type="SAM" id="MobiDB-lite"/>
    </source>
</evidence>
<evidence type="ECO:0000256" key="5">
    <source>
        <dbReference type="ARBA" id="ARBA00019863"/>
    </source>
</evidence>
<dbReference type="GO" id="GO:0035694">
    <property type="term" value="P:mitochondrial protein catabolic process"/>
    <property type="evidence" value="ECO:0007669"/>
    <property type="project" value="InterPro"/>
</dbReference>
<feature type="coiled-coil region" evidence="13">
    <location>
        <begin position="13"/>
        <end position="61"/>
    </location>
</feature>
<evidence type="ECO:0000313" key="17">
    <source>
        <dbReference type="Proteomes" id="UP000683360"/>
    </source>
</evidence>
<keyword evidence="8 13" id="KW-0175">Coiled coil</keyword>
<comment type="caution">
    <text evidence="16">The sequence shown here is derived from an EMBL/GenBank/DDBJ whole genome shotgun (WGS) entry which is preliminary data.</text>
</comment>
<evidence type="ECO:0000256" key="3">
    <source>
        <dbReference type="ARBA" id="ARBA00004496"/>
    </source>
</evidence>
<feature type="domain" description="Mitochondria-eating protein C-terminal" evidence="15">
    <location>
        <begin position="85"/>
        <end position="295"/>
    </location>
</feature>
<protein>
    <recommendedName>
        <fullName evidence="5">Mitochondria-eating protein</fullName>
    </recommendedName>
    <alternativeName>
        <fullName evidence="12">Spermatogenesis-associated protein 18</fullName>
    </alternativeName>
</protein>
<gene>
    <name evidence="16" type="ORF">MEDL_67812</name>
</gene>
<keyword evidence="6" id="KW-0963">Cytoplasm</keyword>
<dbReference type="GO" id="GO:0005759">
    <property type="term" value="C:mitochondrial matrix"/>
    <property type="evidence" value="ECO:0007669"/>
    <property type="project" value="UniProtKB-SubCell"/>
</dbReference>
<evidence type="ECO:0000256" key="12">
    <source>
        <dbReference type="ARBA" id="ARBA00032687"/>
    </source>
</evidence>
<dbReference type="PANTHER" id="PTHR21771">
    <property type="entry name" value="MITOCHONDRIA-EATING PROTEIN-RELATED"/>
    <property type="match status" value="1"/>
</dbReference>
<evidence type="ECO:0000256" key="2">
    <source>
        <dbReference type="ARBA" id="ARBA00004305"/>
    </source>
</evidence>
<feature type="domain" description="Mitochondria-eating protein C-terminal" evidence="15">
    <location>
        <begin position="615"/>
        <end position="820"/>
    </location>
</feature>
<evidence type="ECO:0000256" key="10">
    <source>
        <dbReference type="ARBA" id="ARBA00023128"/>
    </source>
</evidence>
<proteinExistence type="inferred from homology"/>
<keyword evidence="10" id="KW-0496">Mitochondrion</keyword>
<evidence type="ECO:0000256" key="11">
    <source>
        <dbReference type="ARBA" id="ARBA00023136"/>
    </source>
</evidence>
<feature type="compositionally biased region" description="Basic and acidic residues" evidence="14">
    <location>
        <begin position="333"/>
        <end position="360"/>
    </location>
</feature>
<comment type="similarity">
    <text evidence="4">Belongs to the MIEAP family.</text>
</comment>
<dbReference type="GO" id="GO:0035695">
    <property type="term" value="P:mitophagy by internal vacuole formation"/>
    <property type="evidence" value="ECO:0007669"/>
    <property type="project" value="TreeGrafter"/>
</dbReference>
<feature type="coiled-coil region" evidence="13">
    <location>
        <begin position="518"/>
        <end position="591"/>
    </location>
</feature>
<dbReference type="AlphaFoldDB" id="A0A8S3VEV3"/>
<dbReference type="GO" id="GO:0005741">
    <property type="term" value="C:mitochondrial outer membrane"/>
    <property type="evidence" value="ECO:0007669"/>
    <property type="project" value="UniProtKB-SubCell"/>
</dbReference>
<evidence type="ECO:0000259" key="15">
    <source>
        <dbReference type="Pfam" id="PF16026"/>
    </source>
</evidence>